<reference evidence="3 4" key="1">
    <citation type="submission" date="2017-11" db="EMBL/GenBank/DDBJ databases">
        <title>Sphingomonas oleivorans sp. nov., isolated from oil-contaminated soil.</title>
        <authorList>
            <person name="Wang L."/>
            <person name="Chen L."/>
        </authorList>
    </citation>
    <scope>NUCLEOTIDE SEQUENCE [LARGE SCALE GENOMIC DNA]</scope>
    <source>
        <strain evidence="3 4">K101</strain>
    </source>
</reference>
<evidence type="ECO:0000259" key="2">
    <source>
        <dbReference type="Pfam" id="PF03807"/>
    </source>
</evidence>
<keyword evidence="4" id="KW-1185">Reference proteome</keyword>
<dbReference type="GO" id="GO:0016651">
    <property type="term" value="F:oxidoreductase activity, acting on NAD(P)H"/>
    <property type="evidence" value="ECO:0007669"/>
    <property type="project" value="InterPro"/>
</dbReference>
<evidence type="ECO:0000313" key="4">
    <source>
        <dbReference type="Proteomes" id="UP000241206"/>
    </source>
</evidence>
<dbReference type="InterPro" id="IPR028939">
    <property type="entry name" value="P5C_Rdtase_cat_N"/>
</dbReference>
<dbReference type="GO" id="GO:0005886">
    <property type="term" value="C:plasma membrane"/>
    <property type="evidence" value="ECO:0007669"/>
    <property type="project" value="TreeGrafter"/>
</dbReference>
<dbReference type="PANTHER" id="PTHR14239">
    <property type="entry name" value="DUDULIN-RELATED"/>
    <property type="match status" value="1"/>
</dbReference>
<dbReference type="AlphaFoldDB" id="A0A2T4HMY6"/>
<dbReference type="RefSeq" id="WP_107395847.1">
    <property type="nucleotide sequence ID" value="NZ_PHHF01000076.1"/>
</dbReference>
<dbReference type="Proteomes" id="UP000241206">
    <property type="component" value="Unassembled WGS sequence"/>
</dbReference>
<proteinExistence type="predicted"/>
<dbReference type="GO" id="GO:0050661">
    <property type="term" value="F:NADP binding"/>
    <property type="evidence" value="ECO:0007669"/>
    <property type="project" value="InterPro"/>
</dbReference>
<dbReference type="InterPro" id="IPR051267">
    <property type="entry name" value="STEAP_metalloreductase"/>
</dbReference>
<keyword evidence="1" id="KW-0560">Oxidoreductase</keyword>
<protein>
    <submittedName>
        <fullName evidence="3">NADPH-dependent F420 reductase</fullName>
    </submittedName>
</protein>
<dbReference type="NCBIfam" id="TIGR01915">
    <property type="entry name" value="npdG"/>
    <property type="match status" value="1"/>
</dbReference>
<gene>
    <name evidence="3" type="primary">npdG</name>
    <name evidence="3" type="ORF">CV103_19430</name>
</gene>
<dbReference type="PANTHER" id="PTHR14239:SF0">
    <property type="entry name" value="F420-DEPENDENT NADP REDUCTASE"/>
    <property type="match status" value="1"/>
</dbReference>
<dbReference type="Pfam" id="PF03807">
    <property type="entry name" value="F420_oxidored"/>
    <property type="match status" value="1"/>
</dbReference>
<dbReference type="GO" id="GO:0008823">
    <property type="term" value="F:cupric reductase (NADH) activity"/>
    <property type="evidence" value="ECO:0007669"/>
    <property type="project" value="TreeGrafter"/>
</dbReference>
<evidence type="ECO:0000313" key="3">
    <source>
        <dbReference type="EMBL" id="PTD17165.1"/>
    </source>
</evidence>
<dbReference type="EMBL" id="PHHF01000076">
    <property type="protein sequence ID" value="PTD17165.1"/>
    <property type="molecule type" value="Genomic_DNA"/>
</dbReference>
<name>A0A2T4HMY6_9SPHN</name>
<evidence type="ECO:0000256" key="1">
    <source>
        <dbReference type="ARBA" id="ARBA00023002"/>
    </source>
</evidence>
<dbReference type="InterPro" id="IPR010185">
    <property type="entry name" value="NpdG"/>
</dbReference>
<dbReference type="Gene3D" id="3.40.50.720">
    <property type="entry name" value="NAD(P)-binding Rossmann-like Domain"/>
    <property type="match status" value="1"/>
</dbReference>
<dbReference type="SUPFAM" id="SSF51735">
    <property type="entry name" value="NAD(P)-binding Rossmann-fold domains"/>
    <property type="match status" value="1"/>
</dbReference>
<comment type="caution">
    <text evidence="3">The sequence shown here is derived from an EMBL/GenBank/DDBJ whole genome shotgun (WGS) entry which is preliminary data.</text>
</comment>
<feature type="domain" description="Pyrroline-5-carboxylate reductase catalytic N-terminal" evidence="2">
    <location>
        <begin position="8"/>
        <end position="104"/>
    </location>
</feature>
<dbReference type="GO" id="GO:0006740">
    <property type="term" value="P:NADPH regeneration"/>
    <property type="evidence" value="ECO:0007669"/>
    <property type="project" value="InterPro"/>
</dbReference>
<dbReference type="GO" id="GO:0015677">
    <property type="term" value="P:copper ion import"/>
    <property type="evidence" value="ECO:0007669"/>
    <property type="project" value="TreeGrafter"/>
</dbReference>
<sequence>MADGKPTLAVLGGTGKEGSGLAARWAAAGYEVMIGGRDAGKAEAAAAELAAAIPGANVRGADNAAAAAAGEIVVLTVPYAAQQATALAVKDALAGKILVDVTVPLVPPKVNRVQLPQGGSAAMALQAALGEGVRVVSAFQNISAHHLHDLDHELDCDVLVAGDDIAAREAVIALAEAAKLRGFHAGPLCNSVVAEALTSVLISINQRYKVPSAGIRITGLPG</sequence>
<dbReference type="GO" id="GO:0052851">
    <property type="term" value="F:ferric-chelate reductase (NADPH) activity"/>
    <property type="evidence" value="ECO:0007669"/>
    <property type="project" value="TreeGrafter"/>
</dbReference>
<dbReference type="GO" id="GO:0070967">
    <property type="term" value="F:coenzyme F420 binding"/>
    <property type="evidence" value="ECO:0007669"/>
    <property type="project" value="InterPro"/>
</dbReference>
<organism evidence="3 4">
    <name type="scientific">Edaphosphingomonas fennica</name>
    <dbReference type="NCBI Taxonomy" id="114404"/>
    <lineage>
        <taxon>Bacteria</taxon>
        <taxon>Pseudomonadati</taxon>
        <taxon>Pseudomonadota</taxon>
        <taxon>Alphaproteobacteria</taxon>
        <taxon>Sphingomonadales</taxon>
        <taxon>Rhizorhabdaceae</taxon>
        <taxon>Edaphosphingomonas</taxon>
    </lineage>
</organism>
<dbReference type="InterPro" id="IPR036291">
    <property type="entry name" value="NAD(P)-bd_dom_sf"/>
</dbReference>
<accession>A0A2T4HMY6</accession>